<geneLocation type="mitochondrion" evidence="1"/>
<keyword evidence="1" id="KW-0496">Mitochondrion</keyword>
<name>A0A101LUA1_PICGL</name>
<gene>
    <name evidence="1" type="ORF">ABT39_MTgene2581</name>
</gene>
<comment type="caution">
    <text evidence="1">The sequence shown here is derived from an EMBL/GenBank/DDBJ whole genome shotgun (WGS) entry which is preliminary data.</text>
</comment>
<organism evidence="1">
    <name type="scientific">Picea glauca</name>
    <name type="common">White spruce</name>
    <name type="synonym">Pinus glauca</name>
    <dbReference type="NCBI Taxonomy" id="3330"/>
    <lineage>
        <taxon>Eukaryota</taxon>
        <taxon>Viridiplantae</taxon>
        <taxon>Streptophyta</taxon>
        <taxon>Embryophyta</taxon>
        <taxon>Tracheophyta</taxon>
        <taxon>Spermatophyta</taxon>
        <taxon>Pinopsida</taxon>
        <taxon>Pinidae</taxon>
        <taxon>Conifers I</taxon>
        <taxon>Pinales</taxon>
        <taxon>Pinaceae</taxon>
        <taxon>Picea</taxon>
    </lineage>
</organism>
<sequence>MDMDLVSSGLLVYRCRAGVPSPAIALSIFSKAPGEVFTFGNMYQPSLRLPDWIRGGGRSLDSGRIGFNSFH</sequence>
<proteinExistence type="predicted"/>
<evidence type="ECO:0000313" key="1">
    <source>
        <dbReference type="EMBL" id="KUM45479.1"/>
    </source>
</evidence>
<dbReference type="EMBL" id="LKAM01000018">
    <property type="protein sequence ID" value="KUM45479.1"/>
    <property type="molecule type" value="Genomic_DNA"/>
</dbReference>
<protein>
    <submittedName>
        <fullName evidence="1">Uncharacterized protein</fullName>
    </submittedName>
</protein>
<reference evidence="1" key="1">
    <citation type="journal article" date="2015" name="Genome Biol. Evol.">
        <title>Organellar Genomes of White Spruce (Picea glauca): Assembly and Annotation.</title>
        <authorList>
            <person name="Jackman S.D."/>
            <person name="Warren R.L."/>
            <person name="Gibb E.A."/>
            <person name="Vandervalk B.P."/>
            <person name="Mohamadi H."/>
            <person name="Chu J."/>
            <person name="Raymond A."/>
            <person name="Pleasance S."/>
            <person name="Coope R."/>
            <person name="Wildung M.R."/>
            <person name="Ritland C.E."/>
            <person name="Bousquet J."/>
            <person name="Jones S.J."/>
            <person name="Bohlmann J."/>
            <person name="Birol I."/>
        </authorList>
    </citation>
    <scope>NUCLEOTIDE SEQUENCE [LARGE SCALE GENOMIC DNA]</scope>
    <source>
        <tissue evidence="1">Flushing bud</tissue>
    </source>
</reference>
<dbReference type="AlphaFoldDB" id="A0A101LUA1"/>
<accession>A0A101LUA1</accession>